<organism evidence="1 2">
    <name type="scientific">Photobacterium swingsii</name>
    <dbReference type="NCBI Taxonomy" id="680026"/>
    <lineage>
        <taxon>Bacteria</taxon>
        <taxon>Pseudomonadati</taxon>
        <taxon>Pseudomonadota</taxon>
        <taxon>Gammaproteobacteria</taxon>
        <taxon>Vibrionales</taxon>
        <taxon>Vibrionaceae</taxon>
        <taxon>Photobacterium</taxon>
    </lineage>
</organism>
<dbReference type="EMBL" id="PYLZ01000004">
    <property type="protein sequence ID" value="PSW24844.1"/>
    <property type="molecule type" value="Genomic_DNA"/>
</dbReference>
<dbReference type="SUPFAM" id="SSF158675">
    <property type="entry name" value="Sama2622-like"/>
    <property type="match status" value="1"/>
</dbReference>
<gene>
    <name evidence="1" type="ORF">C9I94_08505</name>
</gene>
<evidence type="ECO:0000313" key="2">
    <source>
        <dbReference type="Proteomes" id="UP000240481"/>
    </source>
</evidence>
<dbReference type="STRING" id="680026.AB733_05870"/>
<proteinExistence type="predicted"/>
<dbReference type="RefSeq" id="WP_048897910.1">
    <property type="nucleotide sequence ID" value="NZ_AP024853.1"/>
</dbReference>
<accession>A0A0J8Y1W4</accession>
<dbReference type="Proteomes" id="UP000240481">
    <property type="component" value="Unassembled WGS sequence"/>
</dbReference>
<comment type="caution">
    <text evidence="1">The sequence shown here is derived from an EMBL/GenBank/DDBJ whole genome shotgun (WGS) entry which is preliminary data.</text>
</comment>
<reference evidence="1 2" key="1">
    <citation type="submission" date="2018-01" db="EMBL/GenBank/DDBJ databases">
        <title>Whole genome sequencing of Histamine producing bacteria.</title>
        <authorList>
            <person name="Butler K."/>
        </authorList>
    </citation>
    <scope>NUCLEOTIDE SEQUENCE [LARGE SCALE GENOMIC DNA]</scope>
    <source>
        <strain evidence="1 2">DSM 24669</strain>
    </source>
</reference>
<protein>
    <submittedName>
        <fullName evidence="1">DUF3069 domain-containing protein</fullName>
    </submittedName>
</protein>
<dbReference type="InterPro" id="IPR021422">
    <property type="entry name" value="DUF3069"/>
</dbReference>
<dbReference type="AlphaFoldDB" id="A0A0J8Y1W4"/>
<dbReference type="Pfam" id="PF11269">
    <property type="entry name" value="DUF3069"/>
    <property type="match status" value="1"/>
</dbReference>
<dbReference type="OrthoDB" id="6401538at2"/>
<keyword evidence="2" id="KW-1185">Reference proteome</keyword>
<evidence type="ECO:0000313" key="1">
    <source>
        <dbReference type="EMBL" id="PSW24844.1"/>
    </source>
</evidence>
<name>A0A0J8Y1W4_9GAMM</name>
<dbReference type="InterPro" id="IPR023132">
    <property type="entry name" value="Sama2622-like_sf"/>
</dbReference>
<sequence>MSEIEKKDEQIVEETKLSLDDCSPELRQVAAFEEVPEELIEMLVSVYNVSESSSREAWNTLPGSAQNVLDNFEQFHALVALSQTYSGVDFLGEFQDTKLPEDMSAEEQEDYKAVLLDKVLTNCVKDLTKQLKQARRNPPMKREFQEIFKK</sequence>